<dbReference type="AlphaFoldDB" id="A0A9P6GHA2"/>
<protein>
    <recommendedName>
        <fullName evidence="4">DRBM domain-containing protein</fullName>
    </recommendedName>
</protein>
<reference evidence="2" key="1">
    <citation type="journal article" date="2020" name="Mol. Plant Microbe Interact.">
        <title>Genome Sequence of the Biocontrol Agent Coniothyrium minitans strain Conio (IMI 134523).</title>
        <authorList>
            <person name="Patel D."/>
            <person name="Shittu T.A."/>
            <person name="Baroncelli R."/>
            <person name="Muthumeenakshi S."/>
            <person name="Osborne T.H."/>
            <person name="Janganan T.K."/>
            <person name="Sreenivasaprasad S."/>
        </authorList>
    </citation>
    <scope>NUCLEOTIDE SEQUENCE</scope>
    <source>
        <strain evidence="2">Conio</strain>
    </source>
</reference>
<dbReference type="PANTHER" id="PTHR42030">
    <property type="entry name" value="DRBM DOMAIN-CONTAINING PROTEIN"/>
    <property type="match status" value="1"/>
</dbReference>
<feature type="region of interest" description="Disordered" evidence="1">
    <location>
        <begin position="1"/>
        <end position="45"/>
    </location>
</feature>
<evidence type="ECO:0000313" key="2">
    <source>
        <dbReference type="EMBL" id="KAF9734390.1"/>
    </source>
</evidence>
<evidence type="ECO:0008006" key="4">
    <source>
        <dbReference type="Google" id="ProtNLM"/>
    </source>
</evidence>
<evidence type="ECO:0000256" key="1">
    <source>
        <dbReference type="SAM" id="MobiDB-lite"/>
    </source>
</evidence>
<proteinExistence type="predicted"/>
<feature type="region of interest" description="Disordered" evidence="1">
    <location>
        <begin position="208"/>
        <end position="249"/>
    </location>
</feature>
<keyword evidence="3" id="KW-1185">Reference proteome</keyword>
<accession>A0A9P6GHA2</accession>
<gene>
    <name evidence="2" type="ORF">PMIN01_07293</name>
</gene>
<sequence length="532" mass="60629">MARTCETSRSHSSRSTTISSRRSDDTAPTEYSARPAVPRTGTCLGRVEGHSRDYFATESTIDGRTSVDTYASTSEEDLADDFDHVPEYRVPQYTHEPLPVDAITTTPRDFADLFPTSKRISIRHDDSTIDGNMNLRVDTQVQEHNRKKQSYTLFHLRMHDLRTREFSLRRYCRDSGREVCHSIRKYQKPPSEKRPVLQRASTALANFRHKPDSRPSTAGGLKRSDSGYESVHTVDPDEDEPLPQPTGYAKGRALLPTNTLKLEFSNYAHIDVKRRGAHNGKKYAFEYWGYNYLWKRVVKQENGHESVSYYLIRSDDGSEPLAHISPVQLTHEEAREEAARGGWIPPCYMRITDEHVLKSNSDISDVVVATGLMALVDDCIKRRFHQKQSTQLHIPLIRNKLHLDYVGPKRLIDEMFNQHCSVRNIGDPTWQDVSDRRASLVNGLLLNTLTLRPGGRTAWSSIVLIQGTQYSARFWYAGERLDQAREDAAEIALRNLTGCTKPNQQPPPARSVFYHRSRTSSSPCVSYYLQTA</sequence>
<organism evidence="2 3">
    <name type="scientific">Paraphaeosphaeria minitans</name>
    <dbReference type="NCBI Taxonomy" id="565426"/>
    <lineage>
        <taxon>Eukaryota</taxon>
        <taxon>Fungi</taxon>
        <taxon>Dikarya</taxon>
        <taxon>Ascomycota</taxon>
        <taxon>Pezizomycotina</taxon>
        <taxon>Dothideomycetes</taxon>
        <taxon>Pleosporomycetidae</taxon>
        <taxon>Pleosporales</taxon>
        <taxon>Massarineae</taxon>
        <taxon>Didymosphaeriaceae</taxon>
        <taxon>Paraphaeosphaeria</taxon>
    </lineage>
</organism>
<dbReference type="EMBL" id="WJXW01000007">
    <property type="protein sequence ID" value="KAF9734390.1"/>
    <property type="molecule type" value="Genomic_DNA"/>
</dbReference>
<evidence type="ECO:0000313" key="3">
    <source>
        <dbReference type="Proteomes" id="UP000756921"/>
    </source>
</evidence>
<dbReference type="Proteomes" id="UP000756921">
    <property type="component" value="Unassembled WGS sequence"/>
</dbReference>
<dbReference type="PANTHER" id="PTHR42030:SF1">
    <property type="entry name" value="DRBM DOMAIN-CONTAINING PROTEIN"/>
    <property type="match status" value="1"/>
</dbReference>
<dbReference type="SUPFAM" id="SSF54768">
    <property type="entry name" value="dsRNA-binding domain-like"/>
    <property type="match status" value="1"/>
</dbReference>
<name>A0A9P6GHA2_9PLEO</name>
<dbReference type="OrthoDB" id="5317787at2759"/>
<comment type="caution">
    <text evidence="2">The sequence shown here is derived from an EMBL/GenBank/DDBJ whole genome shotgun (WGS) entry which is preliminary data.</text>
</comment>